<evidence type="ECO:0000313" key="3">
    <source>
        <dbReference type="Proteomes" id="UP000004069"/>
    </source>
</evidence>
<dbReference type="eggNOG" id="ENOG502ZAW0">
    <property type="taxonomic scope" value="Bacteria"/>
</dbReference>
<dbReference type="Proteomes" id="UP000004069">
    <property type="component" value="Unassembled WGS sequence"/>
</dbReference>
<keyword evidence="1" id="KW-0472">Membrane</keyword>
<gene>
    <name evidence="2" type="ORF">HMPREF0493_1643</name>
</gene>
<dbReference type="OrthoDB" id="2327644at2"/>
<dbReference type="EMBL" id="ADNY01000066">
    <property type="protein sequence ID" value="EFG54878.1"/>
    <property type="molecule type" value="Genomic_DNA"/>
</dbReference>
<feature type="transmembrane region" description="Helical" evidence="1">
    <location>
        <begin position="339"/>
        <end position="361"/>
    </location>
</feature>
<keyword evidence="1" id="KW-0812">Transmembrane</keyword>
<protein>
    <recommendedName>
        <fullName evidence="4">ABC-2 type transporter</fullName>
    </recommendedName>
</protein>
<dbReference type="RefSeq" id="WP_006352790.1">
    <property type="nucleotide sequence ID" value="NZ_ADNY01000066.1"/>
</dbReference>
<feature type="transmembrane region" description="Helical" evidence="1">
    <location>
        <begin position="20"/>
        <end position="37"/>
    </location>
</feature>
<feature type="transmembrane region" description="Helical" evidence="1">
    <location>
        <begin position="162"/>
        <end position="183"/>
    </location>
</feature>
<accession>D4YVT2</accession>
<feature type="transmembrane region" description="Helical" evidence="1">
    <location>
        <begin position="256"/>
        <end position="283"/>
    </location>
</feature>
<dbReference type="AlphaFoldDB" id="D4YVT2"/>
<name>D4YVT2_9LACO</name>
<dbReference type="STRING" id="83683.B1745_05595"/>
<keyword evidence="3" id="KW-1185">Reference proteome</keyword>
<keyword evidence="1" id="KW-1133">Transmembrane helix</keyword>
<organism evidence="2 3">
    <name type="scientific">Lactobacillus amylolyticus DSM 11664</name>
    <dbReference type="NCBI Taxonomy" id="585524"/>
    <lineage>
        <taxon>Bacteria</taxon>
        <taxon>Bacillati</taxon>
        <taxon>Bacillota</taxon>
        <taxon>Bacilli</taxon>
        <taxon>Lactobacillales</taxon>
        <taxon>Lactobacillaceae</taxon>
        <taxon>Lactobacillus</taxon>
    </lineage>
</organism>
<reference evidence="2 3" key="1">
    <citation type="submission" date="2010-04" db="EMBL/GenBank/DDBJ databases">
        <authorList>
            <person name="Muzny D."/>
            <person name="Qin X."/>
            <person name="Deng J."/>
            <person name="Jiang H."/>
            <person name="Liu Y."/>
            <person name="Qu J."/>
            <person name="Song X.-Z."/>
            <person name="Zhang L."/>
            <person name="Thornton R."/>
            <person name="Coyle M."/>
            <person name="Francisco L."/>
            <person name="Jackson L."/>
            <person name="Javaid M."/>
            <person name="Korchina V."/>
            <person name="Kovar C."/>
            <person name="Mata R."/>
            <person name="Mathew T."/>
            <person name="Ngo R."/>
            <person name="Nguyen L."/>
            <person name="Nguyen N."/>
            <person name="Okwuonu G."/>
            <person name="Ongeri F."/>
            <person name="Pham C."/>
            <person name="Simmons D."/>
            <person name="Wilczek-Boney K."/>
            <person name="Hale W."/>
            <person name="Jakkamsetti A."/>
            <person name="Pham P."/>
            <person name="Ruth R."/>
            <person name="San Lucas F."/>
            <person name="Warren J."/>
            <person name="Zhang J."/>
            <person name="Zhao Z."/>
            <person name="Zhou C."/>
            <person name="Zhu D."/>
            <person name="Lee S."/>
            <person name="Bess C."/>
            <person name="Blankenburg K."/>
            <person name="Forbes L."/>
            <person name="Fu Q."/>
            <person name="Gubbala S."/>
            <person name="Hirani K."/>
            <person name="Jayaseelan J.C."/>
            <person name="Lara F."/>
            <person name="Munidasa M."/>
            <person name="Palculict T."/>
            <person name="Patil S."/>
            <person name="Pu L.-L."/>
            <person name="Saada N."/>
            <person name="Tang L."/>
            <person name="Weissenberger G."/>
            <person name="Zhu Y."/>
            <person name="Hemphill L."/>
            <person name="Shang Y."/>
            <person name="Youmans B."/>
            <person name="Ayvaz T."/>
            <person name="Ross M."/>
            <person name="Santibanez J."/>
            <person name="Aqrawi P."/>
            <person name="Gross S."/>
            <person name="Joshi V."/>
            <person name="Fowler G."/>
            <person name="Nazareth L."/>
            <person name="Reid J."/>
            <person name="Worley K."/>
            <person name="Petrosino J."/>
            <person name="Highlander S."/>
            <person name="Gibbs R."/>
        </authorList>
    </citation>
    <scope>NUCLEOTIDE SEQUENCE [LARGE SCALE GENOMIC DNA]</scope>
    <source>
        <strain evidence="2 3">DSM 11664</strain>
    </source>
</reference>
<feature type="transmembrane region" description="Helical" evidence="1">
    <location>
        <begin position="289"/>
        <end position="306"/>
    </location>
</feature>
<dbReference type="PATRIC" id="fig|585524.9.peg.842"/>
<comment type="caution">
    <text evidence="2">The sequence shown here is derived from an EMBL/GenBank/DDBJ whole genome shotgun (WGS) entry which is preliminary data.</text>
</comment>
<evidence type="ECO:0000313" key="2">
    <source>
        <dbReference type="EMBL" id="EFG54878.1"/>
    </source>
</evidence>
<feature type="transmembrane region" description="Helical" evidence="1">
    <location>
        <begin position="211"/>
        <end position="235"/>
    </location>
</feature>
<evidence type="ECO:0008006" key="4">
    <source>
        <dbReference type="Google" id="ProtNLM"/>
    </source>
</evidence>
<proteinExistence type="predicted"/>
<sequence length="370" mass="42262">MNLTYFKANFTIAHKAKKNILLVSFLIIFSVLFLFVVELQRIGDGVVEWQAYNQSLDINMDYFDNSSLRKKTYRATYNNLSAQKASIALIQNSEVFNSPKDYLQSMTNLNEEMLKGYRTHYRGAYSLVVPPKFELQQRLVTYRYLARHKIPIVMNDKSSATYVIYLLSIFGIFMFFYLLLLAADSWMMNLNHPTLLKNIPYLIHDEIRGKIAINLVLTLVPLIVAVILAYLFAGLRNSFSSLSYPVVFYLNKISAIALWQYFLIFLLYTIAFGIFITCLAMFLNQLLKNVYLTILVGSVVYVLSFLPGKLLRYLCFLPSAYVNIGNVLSGTIAKQTGLSYLNAVSAIVILLLWAGTFALLFRWSVGRAAK</sequence>
<evidence type="ECO:0000256" key="1">
    <source>
        <dbReference type="SAM" id="Phobius"/>
    </source>
</evidence>